<dbReference type="Pfam" id="PF04570">
    <property type="entry name" value="zf-FLZ"/>
    <property type="match status" value="1"/>
</dbReference>
<evidence type="ECO:0000313" key="5">
    <source>
        <dbReference type="EMBL" id="KAI3923743.1"/>
    </source>
</evidence>
<comment type="similarity">
    <text evidence="1">Belongs to the FLZ family.</text>
</comment>
<feature type="domain" description="FLZ-type" evidence="4">
    <location>
        <begin position="410"/>
        <end position="454"/>
    </location>
</feature>
<dbReference type="GO" id="GO:0046872">
    <property type="term" value="F:metal ion binding"/>
    <property type="evidence" value="ECO:0007669"/>
    <property type="project" value="UniProtKB-KW"/>
</dbReference>
<evidence type="ECO:0000256" key="3">
    <source>
        <dbReference type="PROSITE-ProRule" id="PRU01131"/>
    </source>
</evidence>
<evidence type="ECO:0000259" key="4">
    <source>
        <dbReference type="PROSITE" id="PS51795"/>
    </source>
</evidence>
<dbReference type="Proteomes" id="UP001202328">
    <property type="component" value="Unassembled WGS sequence"/>
</dbReference>
<dbReference type="PANTHER" id="PTHR46868:SF3">
    <property type="entry name" value="FCS-LIKE ZINC FINGER 11"/>
    <property type="match status" value="1"/>
</dbReference>
<comment type="caution">
    <text evidence="5">The sequence shown here is derived from an EMBL/GenBank/DDBJ whole genome shotgun (WGS) entry which is preliminary data.</text>
</comment>
<keyword evidence="2" id="KW-0479">Metal-binding</keyword>
<organism evidence="5 6">
    <name type="scientific">Papaver atlanticum</name>
    <dbReference type="NCBI Taxonomy" id="357466"/>
    <lineage>
        <taxon>Eukaryota</taxon>
        <taxon>Viridiplantae</taxon>
        <taxon>Streptophyta</taxon>
        <taxon>Embryophyta</taxon>
        <taxon>Tracheophyta</taxon>
        <taxon>Spermatophyta</taxon>
        <taxon>Magnoliopsida</taxon>
        <taxon>Ranunculales</taxon>
        <taxon>Papaveraceae</taxon>
        <taxon>Papaveroideae</taxon>
        <taxon>Papaver</taxon>
    </lineage>
</organism>
<evidence type="ECO:0000313" key="6">
    <source>
        <dbReference type="Proteomes" id="UP001202328"/>
    </source>
</evidence>
<sequence>MKDKEKYYTSLTPPLISALHFPLLLHLHHLSTEEETRKKRGDSVVFLKKGGFRFLIFEEMLRKRSRSFQKDHQYKGHLMSDSSSESIYQADVLKQKQKNGSFFSIPGLFVGFNFGKGVSDTTDSSVRSPTSPLDYKFLTTLGNPFRSSLSQDGGGGGNQKSWNCGGGSKVGLGIVDSLNDEPKPPLELSNSRNILFGSKMGINIPASSSGLSVSMDSAMETKSLPKDYGSASNAQISAADLLQFVGSESEFGTGRIQFETKTLGRNRSCLSDSDKLMLSPLNSLTYCDPILSSENFSSDEKVRSGLLPVIGGGADSNNFLGMKPSSLPVSFGSGNGIIGSVSASEIELSEDYTCVISHGPNPKTTHIFCDCILECHTDELANCNKKNEQGIESPWIVEPSVASTANPPKDFLSFCFLCKKKLEEGNDIYMYRGEKAFCSSNCRSQEILFEEKMEKAGKENSTENSTEPTSCDDIFLPGMVVTT</sequence>
<dbReference type="InterPro" id="IPR044585">
    <property type="entry name" value="FLZ10/11"/>
</dbReference>
<evidence type="ECO:0000256" key="1">
    <source>
        <dbReference type="ARBA" id="ARBA00009374"/>
    </source>
</evidence>
<gene>
    <name evidence="5" type="ORF">MKW98_011373</name>
</gene>
<name>A0AAD4XLC1_9MAGN</name>
<feature type="zinc finger region" description="FLZ-type" evidence="3">
    <location>
        <begin position="410"/>
        <end position="454"/>
    </location>
</feature>
<protein>
    <recommendedName>
        <fullName evidence="4">FLZ-type domain-containing protein</fullName>
    </recommendedName>
</protein>
<dbReference type="PANTHER" id="PTHR46868">
    <property type="entry name" value="FCS-LIKE ZINC FINGER 11"/>
    <property type="match status" value="1"/>
</dbReference>
<evidence type="ECO:0000256" key="2">
    <source>
        <dbReference type="ARBA" id="ARBA00022723"/>
    </source>
</evidence>
<accession>A0AAD4XLC1</accession>
<dbReference type="AlphaFoldDB" id="A0AAD4XLC1"/>
<keyword evidence="6" id="KW-1185">Reference proteome</keyword>
<reference evidence="5" key="1">
    <citation type="submission" date="2022-04" db="EMBL/GenBank/DDBJ databases">
        <title>A functionally conserved STORR gene fusion in Papaver species that diverged 16.8 million years ago.</title>
        <authorList>
            <person name="Catania T."/>
        </authorList>
    </citation>
    <scope>NUCLEOTIDE SEQUENCE</scope>
    <source>
        <strain evidence="5">S-188037</strain>
    </source>
</reference>
<dbReference type="InterPro" id="IPR007650">
    <property type="entry name" value="Zf-FLZ_dom"/>
</dbReference>
<dbReference type="EMBL" id="JAJJMB010008429">
    <property type="protein sequence ID" value="KAI3923743.1"/>
    <property type="molecule type" value="Genomic_DNA"/>
</dbReference>
<proteinExistence type="inferred from homology"/>
<dbReference type="PROSITE" id="PS51795">
    <property type="entry name" value="ZF_FLZ"/>
    <property type="match status" value="1"/>
</dbReference>